<evidence type="ECO:0000256" key="2">
    <source>
        <dbReference type="SAM" id="MobiDB-lite"/>
    </source>
</evidence>
<feature type="region of interest" description="Disordered" evidence="2">
    <location>
        <begin position="409"/>
        <end position="442"/>
    </location>
</feature>
<dbReference type="Proteomes" id="UP000469890">
    <property type="component" value="Unassembled WGS sequence"/>
</dbReference>
<sequence>MVKLIFSLLIDVRHLQTVCIKSESTGVFPRTVFHSMANNNSIFVPQTFNGARMVNVSKRTPASSTDAASTTAAAPVLSHPAAPVDASLSEHKKDTKPDPVHASPKAKVVPIKPYASSQSVIDARAKSSHTSRASSSSSAKPPIVPAPLQQLEQQQQQAAQPHMHPQVVIQPSVPGPYDVVGHERVWSEANVAVLIQLHRKHYNGVTCQDTNQQDAAWAALTAEYNAITADNRSTPALLKKWGKLMAKYNAERAFLIMPRPQGLQQPVPTVSYWNHFQYMDSYLSHVPIPENCIYKRKRRAEDTAENDLSATSHAKRPRTTTTTDLSMELLETQRAFMEKTLDRQNTQIEMMRANAESMHKMNMKFVNMCEKACTTSQANEERYLKLLEKCLVVSSKKDVAAAAIITDAVTGQPQIKETPSPRPESPSLSISEPPANKADQEK</sequence>
<feature type="coiled-coil region" evidence="1">
    <location>
        <begin position="327"/>
        <end position="354"/>
    </location>
</feature>
<name>A0A8H4BDL0_MUCCL</name>
<feature type="compositionally biased region" description="Low complexity" evidence="2">
    <location>
        <begin position="425"/>
        <end position="434"/>
    </location>
</feature>
<keyword evidence="1" id="KW-0175">Coiled coil</keyword>
<protein>
    <recommendedName>
        <fullName evidence="3">Myb/SANT-like DNA-binding domain-containing protein</fullName>
    </recommendedName>
</protein>
<organism evidence="4 5">
    <name type="scientific">Mucor circinelloides f. lusitanicus</name>
    <name type="common">Mucor racemosus var. lusitanicus</name>
    <dbReference type="NCBI Taxonomy" id="29924"/>
    <lineage>
        <taxon>Eukaryota</taxon>
        <taxon>Fungi</taxon>
        <taxon>Fungi incertae sedis</taxon>
        <taxon>Mucoromycota</taxon>
        <taxon>Mucoromycotina</taxon>
        <taxon>Mucoromycetes</taxon>
        <taxon>Mucorales</taxon>
        <taxon>Mucorineae</taxon>
        <taxon>Mucoraceae</taxon>
        <taxon>Mucor</taxon>
    </lineage>
</organism>
<reference evidence="4 5" key="1">
    <citation type="submission" date="2019-09" db="EMBL/GenBank/DDBJ databases">
        <authorList>
            <consortium name="DOE Joint Genome Institute"/>
            <person name="Mondo S.J."/>
            <person name="Navarro-Mendoza M.I."/>
            <person name="Perez-Arques C."/>
            <person name="Panchal S."/>
            <person name="Nicolas F.E."/>
            <person name="Ganguly P."/>
            <person name="Pangilinan J."/>
            <person name="Grigoriev I."/>
            <person name="Heitman J."/>
            <person name="Sanya K."/>
            <person name="Garre V."/>
        </authorList>
    </citation>
    <scope>NUCLEOTIDE SEQUENCE [LARGE SCALE GENOMIC DNA]</scope>
    <source>
        <strain evidence="4 5">MU402</strain>
    </source>
</reference>
<dbReference type="InterPro" id="IPR028002">
    <property type="entry name" value="Myb_DNA-bind_5"/>
</dbReference>
<feature type="compositionally biased region" description="Basic and acidic residues" evidence="2">
    <location>
        <begin position="88"/>
        <end position="99"/>
    </location>
</feature>
<comment type="caution">
    <text evidence="4">The sequence shown here is derived from an EMBL/GenBank/DDBJ whole genome shotgun (WGS) entry which is preliminary data.</text>
</comment>
<evidence type="ECO:0000313" key="5">
    <source>
        <dbReference type="Proteomes" id="UP000469890"/>
    </source>
</evidence>
<dbReference type="EMBL" id="JAAECE010000006">
    <property type="protein sequence ID" value="KAF1799507.1"/>
    <property type="molecule type" value="Genomic_DNA"/>
</dbReference>
<feature type="domain" description="Myb/SANT-like DNA-binding" evidence="3">
    <location>
        <begin position="186"/>
        <end position="246"/>
    </location>
</feature>
<evidence type="ECO:0000256" key="1">
    <source>
        <dbReference type="SAM" id="Coils"/>
    </source>
</evidence>
<feature type="region of interest" description="Disordered" evidence="2">
    <location>
        <begin position="59"/>
        <end position="143"/>
    </location>
</feature>
<proteinExistence type="predicted"/>
<gene>
    <name evidence="4" type="ORF">FB192DRAFT_1387128</name>
</gene>
<dbReference type="Pfam" id="PF13873">
    <property type="entry name" value="Myb_DNA-bind_5"/>
    <property type="match status" value="1"/>
</dbReference>
<evidence type="ECO:0000259" key="3">
    <source>
        <dbReference type="Pfam" id="PF13873"/>
    </source>
</evidence>
<feature type="compositionally biased region" description="Low complexity" evidence="2">
    <location>
        <begin position="128"/>
        <end position="143"/>
    </location>
</feature>
<feature type="region of interest" description="Disordered" evidence="2">
    <location>
        <begin position="303"/>
        <end position="323"/>
    </location>
</feature>
<feature type="compositionally biased region" description="Low complexity" evidence="2">
    <location>
        <begin position="62"/>
        <end position="74"/>
    </location>
</feature>
<evidence type="ECO:0000313" key="4">
    <source>
        <dbReference type="EMBL" id="KAF1799507.1"/>
    </source>
</evidence>
<accession>A0A8H4BDL0</accession>
<dbReference type="AlphaFoldDB" id="A0A8H4BDL0"/>